<dbReference type="PRINTS" id="PR00507">
    <property type="entry name" value="N12N6MTFRASE"/>
</dbReference>
<evidence type="ECO:0000313" key="3">
    <source>
        <dbReference type="Proteomes" id="UP001165079"/>
    </source>
</evidence>
<name>A0A9W6SSW5_9ACTN</name>
<dbReference type="PANTHER" id="PTHR14911">
    <property type="entry name" value="THUMP DOMAIN-CONTAINING"/>
    <property type="match status" value="1"/>
</dbReference>
<feature type="domain" description="Ribosomal RNA large subunit methyltransferase K/L-like methyltransferase" evidence="1">
    <location>
        <begin position="149"/>
        <end position="303"/>
    </location>
</feature>
<dbReference type="Proteomes" id="UP001165079">
    <property type="component" value="Unassembled WGS sequence"/>
</dbReference>
<dbReference type="CDD" id="cd02440">
    <property type="entry name" value="AdoMet_MTases"/>
    <property type="match status" value="1"/>
</dbReference>
<proteinExistence type="predicted"/>
<dbReference type="RefSeq" id="WP_285667290.1">
    <property type="nucleotide sequence ID" value="NZ_BSTX01000007.1"/>
</dbReference>
<dbReference type="PANTHER" id="PTHR14911:SF13">
    <property type="entry name" value="TRNA (GUANINE(6)-N2)-METHYLTRANSFERASE THUMP3"/>
    <property type="match status" value="1"/>
</dbReference>
<dbReference type="GO" id="GO:0030488">
    <property type="term" value="P:tRNA methylation"/>
    <property type="evidence" value="ECO:0007669"/>
    <property type="project" value="TreeGrafter"/>
</dbReference>
<dbReference type="AlphaFoldDB" id="A0A9W6SSW5"/>
<comment type="caution">
    <text evidence="2">The sequence shown here is derived from an EMBL/GenBank/DDBJ whole genome shotgun (WGS) entry which is preliminary data.</text>
</comment>
<reference evidence="2" key="1">
    <citation type="submission" date="2023-03" db="EMBL/GenBank/DDBJ databases">
        <title>Actinorhabdospora filicis NBRC 111898.</title>
        <authorList>
            <person name="Ichikawa N."/>
            <person name="Sato H."/>
            <person name="Tonouchi N."/>
        </authorList>
    </citation>
    <scope>NUCLEOTIDE SEQUENCE</scope>
    <source>
        <strain evidence="2">NBRC 111898</strain>
    </source>
</reference>
<keyword evidence="3" id="KW-1185">Reference proteome</keyword>
<accession>A0A9W6SSW5</accession>
<organism evidence="2 3">
    <name type="scientific">Actinorhabdospora filicis</name>
    <dbReference type="NCBI Taxonomy" id="1785913"/>
    <lineage>
        <taxon>Bacteria</taxon>
        <taxon>Bacillati</taxon>
        <taxon>Actinomycetota</taxon>
        <taxon>Actinomycetes</taxon>
        <taxon>Micromonosporales</taxon>
        <taxon>Micromonosporaceae</taxon>
        <taxon>Actinorhabdospora</taxon>
    </lineage>
</organism>
<protein>
    <recommendedName>
        <fullName evidence="1">Ribosomal RNA large subunit methyltransferase K/L-like methyltransferase domain-containing protein</fullName>
    </recommendedName>
</protein>
<dbReference type="Pfam" id="PF01170">
    <property type="entry name" value="UPF0020"/>
    <property type="match status" value="1"/>
</dbReference>
<dbReference type="InterPro" id="IPR029063">
    <property type="entry name" value="SAM-dependent_MTases_sf"/>
</dbReference>
<sequence>MDLDRRARARLLLRTTPGAVDYLFEEVRHLAGDITRRPDGLTLDWDGPLRPLADVRYFSGAAVVLDDVEARAGDPDGVFAALDAPVRFRVAPVGEERWDLRDLLSEKFGWVNDAGDWSVNVERDEREGLIAEIGPLFYPRRFGELTRAPASTTPVVAAVMVRLAKIEPGQTVVDPCCGAGTLLVTAGQMAEPGELLGFDLMDRWVEAARENLDARRVPCVVARGDAAALPLPDGSVDRLVANLPFGKRVGSHAGNTRLYPALLREVRRVLRGKGRAVLLTEDKRLFRESVQRTHGLRVVKEIEFTRPGAHPSAYVVTSRRS</sequence>
<evidence type="ECO:0000313" key="2">
    <source>
        <dbReference type="EMBL" id="GLZ81738.1"/>
    </source>
</evidence>
<dbReference type="SUPFAM" id="SSF53335">
    <property type="entry name" value="S-adenosyl-L-methionine-dependent methyltransferases"/>
    <property type="match status" value="1"/>
</dbReference>
<gene>
    <name evidence="2" type="ORF">Afil01_65450</name>
</gene>
<dbReference type="EMBL" id="BSTX01000007">
    <property type="protein sequence ID" value="GLZ81738.1"/>
    <property type="molecule type" value="Genomic_DNA"/>
</dbReference>
<dbReference type="Gene3D" id="3.40.50.150">
    <property type="entry name" value="Vaccinia Virus protein VP39"/>
    <property type="match status" value="1"/>
</dbReference>
<dbReference type="InterPro" id="IPR000241">
    <property type="entry name" value="RlmKL-like_Mtase"/>
</dbReference>
<dbReference type="GO" id="GO:0016423">
    <property type="term" value="F:tRNA (guanine) methyltransferase activity"/>
    <property type="evidence" value="ECO:0007669"/>
    <property type="project" value="TreeGrafter"/>
</dbReference>
<evidence type="ECO:0000259" key="1">
    <source>
        <dbReference type="Pfam" id="PF01170"/>
    </source>
</evidence>